<dbReference type="EMBL" id="GEDG01025758">
    <property type="protein sequence ID" value="JAP15025.1"/>
    <property type="molecule type" value="Transcribed_RNA"/>
</dbReference>
<name>A0A0V0H3S8_SOLCH</name>
<feature type="region of interest" description="Disordered" evidence="1">
    <location>
        <begin position="1"/>
        <end position="40"/>
    </location>
</feature>
<sequence>MQNTTKKEKERRDHPPAILNNGKEEVKSRRSKGALQETNNPDKLINQSTFGADFTSHLYLLHIIQVFIKYQIYIFQERRVFCIPHLSLHTSVV</sequence>
<evidence type="ECO:0000256" key="1">
    <source>
        <dbReference type="SAM" id="MobiDB-lite"/>
    </source>
</evidence>
<dbReference type="AlphaFoldDB" id="A0A0V0H3S8"/>
<reference evidence="2" key="1">
    <citation type="submission" date="2015-12" db="EMBL/GenBank/DDBJ databases">
        <title>Gene expression during late stages of embryo sac development: a critical building block for successful pollen-pistil interactions.</title>
        <authorList>
            <person name="Liu Y."/>
            <person name="Joly V."/>
            <person name="Sabar M."/>
            <person name="Matton D.P."/>
        </authorList>
    </citation>
    <scope>NUCLEOTIDE SEQUENCE</scope>
</reference>
<proteinExistence type="predicted"/>
<organism evidence="2">
    <name type="scientific">Solanum chacoense</name>
    <name type="common">Chaco potato</name>
    <dbReference type="NCBI Taxonomy" id="4108"/>
    <lineage>
        <taxon>Eukaryota</taxon>
        <taxon>Viridiplantae</taxon>
        <taxon>Streptophyta</taxon>
        <taxon>Embryophyta</taxon>
        <taxon>Tracheophyta</taxon>
        <taxon>Spermatophyta</taxon>
        <taxon>Magnoliopsida</taxon>
        <taxon>eudicotyledons</taxon>
        <taxon>Gunneridae</taxon>
        <taxon>Pentapetalae</taxon>
        <taxon>asterids</taxon>
        <taxon>lamiids</taxon>
        <taxon>Solanales</taxon>
        <taxon>Solanaceae</taxon>
        <taxon>Solanoideae</taxon>
        <taxon>Solaneae</taxon>
        <taxon>Solanum</taxon>
    </lineage>
</organism>
<accession>A0A0V0H3S8</accession>
<protein>
    <submittedName>
        <fullName evidence="2">Putative ovule protein</fullName>
    </submittedName>
</protein>
<feature type="compositionally biased region" description="Basic and acidic residues" evidence="1">
    <location>
        <begin position="1"/>
        <end position="15"/>
    </location>
</feature>
<evidence type="ECO:0000313" key="2">
    <source>
        <dbReference type="EMBL" id="JAP15025.1"/>
    </source>
</evidence>